<dbReference type="PANTHER" id="PTHR21339:SF0">
    <property type="entry name" value="S-ADENOSYLMETHIONINE-DEPENDENT NUCLEOTIDE DEHYDRATASE RSAD2"/>
    <property type="match status" value="1"/>
</dbReference>
<dbReference type="NCBIfam" id="NF038283">
    <property type="entry name" value="viperin_w_prok"/>
    <property type="match status" value="1"/>
</dbReference>
<dbReference type="GO" id="GO:0046872">
    <property type="term" value="F:metal ion binding"/>
    <property type="evidence" value="ECO:0007669"/>
    <property type="project" value="UniProtKB-KW"/>
</dbReference>
<name>A0A1H3CMF9_9FLAO</name>
<dbReference type="InterPro" id="IPR058240">
    <property type="entry name" value="rSAM_sf"/>
</dbReference>
<dbReference type="GO" id="GO:0003824">
    <property type="term" value="F:catalytic activity"/>
    <property type="evidence" value="ECO:0007669"/>
    <property type="project" value="InterPro"/>
</dbReference>
<feature type="domain" description="Radical SAM core" evidence="9">
    <location>
        <begin position="5"/>
        <end position="221"/>
    </location>
</feature>
<dbReference type="InterPro" id="IPR007197">
    <property type="entry name" value="rSAM"/>
</dbReference>
<evidence type="ECO:0000313" key="11">
    <source>
        <dbReference type="Proteomes" id="UP000199595"/>
    </source>
</evidence>
<dbReference type="SUPFAM" id="SSF102114">
    <property type="entry name" value="Radical SAM enzymes"/>
    <property type="match status" value="1"/>
</dbReference>
<evidence type="ECO:0000256" key="3">
    <source>
        <dbReference type="ARBA" id="ARBA00022691"/>
    </source>
</evidence>
<dbReference type="OrthoDB" id="9763993at2"/>
<dbReference type="InterPro" id="IPR051196">
    <property type="entry name" value="RSAD2/Viperin_antiviral"/>
</dbReference>
<keyword evidence="6" id="KW-0411">Iron-sulfur</keyword>
<reference evidence="10 11" key="1">
    <citation type="submission" date="2016-10" db="EMBL/GenBank/DDBJ databases">
        <authorList>
            <person name="de Groot N.N."/>
        </authorList>
    </citation>
    <scope>NUCLEOTIDE SEQUENCE [LARGE SCALE GENOMIC DNA]</scope>
    <source>
        <strain evidence="10 11">DSM 24956</strain>
    </source>
</reference>
<keyword evidence="11" id="KW-1185">Reference proteome</keyword>
<keyword evidence="7" id="KW-0051">Antiviral defense</keyword>
<evidence type="ECO:0000256" key="4">
    <source>
        <dbReference type="ARBA" id="ARBA00022723"/>
    </source>
</evidence>
<evidence type="ECO:0000256" key="6">
    <source>
        <dbReference type="ARBA" id="ARBA00023014"/>
    </source>
</evidence>
<dbReference type="AlphaFoldDB" id="A0A1H3CMF9"/>
<dbReference type="SFLD" id="SFLDG01067">
    <property type="entry name" value="SPASM/twitch_domain_containing"/>
    <property type="match status" value="1"/>
</dbReference>
<proteinExistence type="predicted"/>
<keyword evidence="2" id="KW-0004">4Fe-4S</keyword>
<dbReference type="InterPro" id="IPR013785">
    <property type="entry name" value="Aldolase_TIM"/>
</dbReference>
<evidence type="ECO:0000256" key="7">
    <source>
        <dbReference type="ARBA" id="ARBA00023118"/>
    </source>
</evidence>
<dbReference type="EMBL" id="FNNJ01000006">
    <property type="protein sequence ID" value="SDX55432.1"/>
    <property type="molecule type" value="Genomic_DNA"/>
</dbReference>
<dbReference type="SMART" id="SM00729">
    <property type="entry name" value="Elp3"/>
    <property type="match status" value="1"/>
</dbReference>
<comment type="cofactor">
    <cofactor evidence="1">
        <name>[4Fe-4S] cluster</name>
        <dbReference type="ChEBI" id="CHEBI:49883"/>
    </cofactor>
</comment>
<dbReference type="CDD" id="cd01335">
    <property type="entry name" value="Radical_SAM"/>
    <property type="match status" value="1"/>
</dbReference>
<keyword evidence="4" id="KW-0479">Metal-binding</keyword>
<keyword evidence="3" id="KW-0949">S-adenosyl-L-methionine</keyword>
<keyword evidence="5" id="KW-0408">Iron</keyword>
<evidence type="ECO:0000313" key="10">
    <source>
        <dbReference type="EMBL" id="SDX55432.1"/>
    </source>
</evidence>
<evidence type="ECO:0000259" key="9">
    <source>
        <dbReference type="PROSITE" id="PS51918"/>
    </source>
</evidence>
<dbReference type="GO" id="GO:0051539">
    <property type="term" value="F:4 iron, 4 sulfur cluster binding"/>
    <property type="evidence" value="ECO:0007669"/>
    <property type="project" value="UniProtKB-KW"/>
</dbReference>
<evidence type="ECO:0000256" key="1">
    <source>
        <dbReference type="ARBA" id="ARBA00001966"/>
    </source>
</evidence>
<dbReference type="Gene3D" id="3.20.20.70">
    <property type="entry name" value="Aldolase class I"/>
    <property type="match status" value="1"/>
</dbReference>
<evidence type="ECO:0000256" key="5">
    <source>
        <dbReference type="ARBA" id="ARBA00023004"/>
    </source>
</evidence>
<organism evidence="10 11">
    <name type="scientific">Lutibacter oricola</name>
    <dbReference type="NCBI Taxonomy" id="762486"/>
    <lineage>
        <taxon>Bacteria</taxon>
        <taxon>Pseudomonadati</taxon>
        <taxon>Bacteroidota</taxon>
        <taxon>Flavobacteriia</taxon>
        <taxon>Flavobacteriales</taxon>
        <taxon>Flavobacteriaceae</taxon>
        <taxon>Lutibacter</taxon>
    </lineage>
</organism>
<dbReference type="Proteomes" id="UP000199595">
    <property type="component" value="Unassembled WGS sequence"/>
</dbReference>
<dbReference type="RefSeq" id="WP_090123916.1">
    <property type="nucleotide sequence ID" value="NZ_FNNJ01000006.1"/>
</dbReference>
<accession>A0A1H3CMF9</accession>
<dbReference type="GO" id="GO:0051607">
    <property type="term" value="P:defense response to virus"/>
    <property type="evidence" value="ECO:0007669"/>
    <property type="project" value="UniProtKB-KW"/>
</dbReference>
<dbReference type="Pfam" id="PF04055">
    <property type="entry name" value="Radical_SAM"/>
    <property type="match status" value="1"/>
</dbReference>
<evidence type="ECO:0000256" key="2">
    <source>
        <dbReference type="ARBA" id="ARBA00022485"/>
    </source>
</evidence>
<dbReference type="SFLD" id="SFLDS00029">
    <property type="entry name" value="Radical_SAM"/>
    <property type="match status" value="1"/>
</dbReference>
<dbReference type="STRING" id="762486.SAMN05444411_106208"/>
<evidence type="ECO:0000256" key="8">
    <source>
        <dbReference type="ARBA" id="ARBA00039667"/>
    </source>
</evidence>
<dbReference type="PANTHER" id="PTHR21339">
    <property type="entry name" value="RADICAL S-ADENOSYL METHIONINE DOMAIN-CONTAINING PROTEIN 2"/>
    <property type="match status" value="1"/>
</dbReference>
<sequence length="283" mass="33284">MRNLVEKGIIPAVNFHLWKACNYKCKFCFGTFNDVKKNNLEYEEAKRTVQNLAGFGFEKITFSGGEPTLCKYLPKLLKIAKNAGMTTSIVTNGSMLNYDWLNENKDYLDWIAISIDSINIETNIRSGRFNKNNSFTEEIYIELIQLIKEIGFKLKINTVVSNFNKNEDFNEFINWVKPERWKIFQALPIEVQNDKYKDDFMVNQFEFNNYLKRHKSSSYIKESNYDMKGSYIMVDPIGRFFENSKGIHKYSSKINSVGVERALSEINYCFKKFINREGLYDWE</sequence>
<dbReference type="InterPro" id="IPR006638">
    <property type="entry name" value="Elp3/MiaA/NifB-like_rSAM"/>
</dbReference>
<gene>
    <name evidence="10" type="ORF">SAMN05444411_106208</name>
</gene>
<dbReference type="PROSITE" id="PS51918">
    <property type="entry name" value="RADICAL_SAM"/>
    <property type="match status" value="1"/>
</dbReference>
<protein>
    <recommendedName>
        <fullName evidence="8">S-adenosylmethionine-dependent nucleotide dehydratase</fullName>
    </recommendedName>
</protein>
<dbReference type="SFLD" id="SFLDG01088">
    <property type="entry name" value="antiviral_proteins"/>
    <property type="match status" value="1"/>
</dbReference>